<evidence type="ECO:0000313" key="6">
    <source>
        <dbReference type="Proteomes" id="UP000003704"/>
    </source>
</evidence>
<comment type="similarity">
    <text evidence="2">Belongs to the thioredoxin family.</text>
</comment>
<reference evidence="5 6" key="1">
    <citation type="journal article" date="2012" name="J. Bacteriol.">
        <title>Genome Sequence of n-Alkane-Degrading Hydrocarboniphaga effusa Strain AP103T (ATCC BAA-332T).</title>
        <authorList>
            <person name="Chang H.K."/>
            <person name="Zylstra G.J."/>
            <person name="Chae J.C."/>
        </authorList>
    </citation>
    <scope>NUCLEOTIDE SEQUENCE [LARGE SCALE GENOMIC DNA]</scope>
    <source>
        <strain evidence="5 6">AP103</strain>
    </source>
</reference>
<keyword evidence="1 4" id="KW-0732">Signal</keyword>
<dbReference type="InterPro" id="IPR050824">
    <property type="entry name" value="Thiol_disulfide_DsbA"/>
</dbReference>
<keyword evidence="2" id="KW-0574">Periplasm</keyword>
<comment type="caution">
    <text evidence="5">The sequence shown here is derived from an EMBL/GenBank/DDBJ whole genome shotgun (WGS) entry which is preliminary data.</text>
</comment>
<dbReference type="AlphaFoldDB" id="I7ZIW2"/>
<evidence type="ECO:0000256" key="4">
    <source>
        <dbReference type="SAM" id="SignalP"/>
    </source>
</evidence>
<dbReference type="RefSeq" id="WP_007184778.1">
    <property type="nucleotide sequence ID" value="NZ_AKGD01000001.1"/>
</dbReference>
<dbReference type="InterPro" id="IPR036249">
    <property type="entry name" value="Thioredoxin-like_sf"/>
</dbReference>
<keyword evidence="2" id="KW-1015">Disulfide bond</keyword>
<dbReference type="Gene3D" id="3.40.30.10">
    <property type="entry name" value="Glutaredoxin"/>
    <property type="match status" value="1"/>
</dbReference>
<dbReference type="STRING" id="1172194.WQQ_18290"/>
<dbReference type="InterPro" id="IPR023205">
    <property type="entry name" value="DsbA/DsbL"/>
</dbReference>
<dbReference type="GO" id="GO:0042597">
    <property type="term" value="C:periplasmic space"/>
    <property type="evidence" value="ECO:0007669"/>
    <property type="project" value="UniProtKB-SubCell"/>
</dbReference>
<dbReference type="PIRSF" id="PIRSF001488">
    <property type="entry name" value="Tdi_protein"/>
    <property type="match status" value="1"/>
</dbReference>
<sequence>MRFSMRLLLASVFAGLSLMSLPGLAETPAFKEGEQYKLVRDVQKPIDPKRILVEEAFWYGCQHCFHFDPKIEAWRKTRAADVDFARLPSSLGHPEGVLHQKAYFTAQSLNIGDKIHTPLFDAIHVKHDTSLFTQGGIATLFYRQAAISEEVFNGTFTGFAVDNQVRRTDALLRAYGIASVPAIVVGGKYTTNASLAGDFDKMIKVTDFLIEKVRQERKK</sequence>
<accession>I7ZIW2</accession>
<name>I7ZIW2_9GAMM</name>
<dbReference type="Proteomes" id="UP000003704">
    <property type="component" value="Unassembled WGS sequence"/>
</dbReference>
<feature type="chain" id="PRO_5003712617" description="Thiol:disulfide interchange protein" evidence="4">
    <location>
        <begin position="26"/>
        <end position="219"/>
    </location>
</feature>
<comment type="subcellular location">
    <subcellularLocation>
        <location evidence="2">Periplasm</location>
    </subcellularLocation>
</comment>
<feature type="signal peptide" evidence="4">
    <location>
        <begin position="1"/>
        <end position="25"/>
    </location>
</feature>
<evidence type="ECO:0000313" key="5">
    <source>
        <dbReference type="EMBL" id="EIT71692.1"/>
    </source>
</evidence>
<dbReference type="OrthoDB" id="9784896at2"/>
<dbReference type="PANTHER" id="PTHR35891">
    <property type="entry name" value="THIOL:DISULFIDE INTERCHANGE PROTEIN DSBA"/>
    <property type="match status" value="1"/>
</dbReference>
<dbReference type="CDD" id="cd03019">
    <property type="entry name" value="DsbA_DsbA"/>
    <property type="match status" value="1"/>
</dbReference>
<organism evidence="5 6">
    <name type="scientific">Hydrocarboniphaga effusa AP103</name>
    <dbReference type="NCBI Taxonomy" id="1172194"/>
    <lineage>
        <taxon>Bacteria</taxon>
        <taxon>Pseudomonadati</taxon>
        <taxon>Pseudomonadota</taxon>
        <taxon>Gammaproteobacteria</taxon>
        <taxon>Nevskiales</taxon>
        <taxon>Nevskiaceae</taxon>
        <taxon>Hydrocarboniphaga</taxon>
    </lineage>
</organism>
<evidence type="ECO:0000256" key="1">
    <source>
        <dbReference type="ARBA" id="ARBA00022729"/>
    </source>
</evidence>
<keyword evidence="6" id="KW-1185">Reference proteome</keyword>
<dbReference type="SUPFAM" id="SSF52833">
    <property type="entry name" value="Thioredoxin-like"/>
    <property type="match status" value="1"/>
</dbReference>
<proteinExistence type="inferred from homology"/>
<evidence type="ECO:0000256" key="2">
    <source>
        <dbReference type="PIRNR" id="PIRNR001488"/>
    </source>
</evidence>
<dbReference type="PANTHER" id="PTHR35891:SF2">
    <property type="entry name" value="THIOL:DISULFIDE INTERCHANGE PROTEIN DSBA"/>
    <property type="match status" value="1"/>
</dbReference>
<evidence type="ECO:0000256" key="3">
    <source>
        <dbReference type="PIRSR" id="PIRSR001488-1"/>
    </source>
</evidence>
<dbReference type="EMBL" id="AKGD01000001">
    <property type="protein sequence ID" value="EIT71692.1"/>
    <property type="molecule type" value="Genomic_DNA"/>
</dbReference>
<gene>
    <name evidence="5" type="ORF">WQQ_18290</name>
</gene>
<feature type="disulfide bond" description="Redox-active" evidence="3">
    <location>
        <begin position="61"/>
        <end position="64"/>
    </location>
</feature>
<protein>
    <recommendedName>
        <fullName evidence="2">Thiol:disulfide interchange protein</fullName>
    </recommendedName>
</protein>